<dbReference type="PANTHER" id="PTHR13230:SF5">
    <property type="entry name" value="GENERAL TRANSCRIPTION FACTOR 3C POLYPEPTIDE 5"/>
    <property type="match status" value="1"/>
</dbReference>
<keyword evidence="2" id="KW-0238">DNA-binding</keyword>
<feature type="domain" description="Transcription factor IIIC subunit 5 HTH" evidence="5">
    <location>
        <begin position="161"/>
        <end position="307"/>
    </location>
</feature>
<dbReference type="Pfam" id="PF09734">
    <property type="entry name" value="Tau95"/>
    <property type="match status" value="1"/>
</dbReference>
<keyword evidence="3" id="KW-0804">Transcription</keyword>
<evidence type="ECO:0000256" key="1">
    <source>
        <dbReference type="ARBA" id="ARBA00004123"/>
    </source>
</evidence>
<keyword evidence="8" id="KW-1185">Reference proteome</keyword>
<feature type="domain" description="Transcription factor IIIC subunit Tfc1/Sfc1 triple barrel" evidence="6">
    <location>
        <begin position="20"/>
        <end position="121"/>
    </location>
</feature>
<keyword evidence="4" id="KW-0539">Nucleus</keyword>
<dbReference type="EMBL" id="CADEPM010000003">
    <property type="protein sequence ID" value="CAB3403678.1"/>
    <property type="molecule type" value="Genomic_DNA"/>
</dbReference>
<organism evidence="7 8">
    <name type="scientific">Caenorhabditis bovis</name>
    <dbReference type="NCBI Taxonomy" id="2654633"/>
    <lineage>
        <taxon>Eukaryota</taxon>
        <taxon>Metazoa</taxon>
        <taxon>Ecdysozoa</taxon>
        <taxon>Nematoda</taxon>
        <taxon>Chromadorea</taxon>
        <taxon>Rhabditida</taxon>
        <taxon>Rhabditina</taxon>
        <taxon>Rhabditomorpha</taxon>
        <taxon>Rhabditoidea</taxon>
        <taxon>Rhabditidae</taxon>
        <taxon>Peloderinae</taxon>
        <taxon>Caenorhabditis</taxon>
    </lineage>
</organism>
<evidence type="ECO:0000313" key="8">
    <source>
        <dbReference type="Proteomes" id="UP000494206"/>
    </source>
</evidence>
<sequence length="432" mass="49939">MMLDFMLKTPEIEEAKKIILIQYPGIIKNVNAALETLGGLSQITSKYHKNLPLELRHNPTNPYSSCISSERKDQENISSGTMHLVIKVKRRKKKPEVIKTEIIGLVNSIFSFQSMADFQYLPMKKRPHSDGYEDLLPSLIPTDMAHALNWWQNFDRPTPLFLPPFQFSRFLTPSTKILMREYEYMDKKRSAMIGVGQNMRSERKALTISVNATDEFPQQPRPEAIEEAEHRCKHEEPHRIIKNLFEERPMWTRMAISCKTGLDEGLLKGILHMYAFYIQSGPWGRLWCKFGYDPRTTKESMRYQTSMVTFRQHDRIPERQRLKAGTGDGPGGTNCDVIVGKSSEIIGYEYIKGTLPKVRQMWYSLMDIHLEEVEELLRQDFSEPVNVARDGWIPAEAIEAVRIAIKNDVKSTSEEIEMKVNSTHSGDFDEDF</sequence>
<dbReference type="InterPro" id="IPR042536">
    <property type="entry name" value="TFIIIC_tauA_Sfc1"/>
</dbReference>
<dbReference type="Proteomes" id="UP000494206">
    <property type="component" value="Unassembled WGS sequence"/>
</dbReference>
<dbReference type="AlphaFoldDB" id="A0A8S1EQH2"/>
<comment type="subcellular location">
    <subcellularLocation>
        <location evidence="1">Nucleus</location>
    </subcellularLocation>
</comment>
<evidence type="ECO:0000256" key="3">
    <source>
        <dbReference type="ARBA" id="ARBA00023163"/>
    </source>
</evidence>
<dbReference type="OrthoDB" id="5598268at2759"/>
<dbReference type="Gene3D" id="3.30.200.160">
    <property type="entry name" value="TFIIIC, subcomplex tauA, subunit Sfc1, barrel domain"/>
    <property type="match status" value="1"/>
</dbReference>
<accession>A0A8S1EQH2</accession>
<proteinExistence type="predicted"/>
<dbReference type="InterPro" id="IPR040454">
    <property type="entry name" value="TF_IIIC_Tfc1/Sfc1"/>
</dbReference>
<reference evidence="7 8" key="1">
    <citation type="submission" date="2020-04" db="EMBL/GenBank/DDBJ databases">
        <authorList>
            <person name="Laetsch R D."/>
            <person name="Stevens L."/>
            <person name="Kumar S."/>
            <person name="Blaxter L. M."/>
        </authorList>
    </citation>
    <scope>NUCLEOTIDE SEQUENCE [LARGE SCALE GENOMIC DNA]</scope>
</reference>
<dbReference type="Pfam" id="PF17682">
    <property type="entry name" value="Tau95_N"/>
    <property type="match status" value="1"/>
</dbReference>
<comment type="caution">
    <text evidence="7">The sequence shown here is derived from an EMBL/GenBank/DDBJ whole genome shotgun (WGS) entry which is preliminary data.</text>
</comment>
<evidence type="ECO:0000259" key="6">
    <source>
        <dbReference type="Pfam" id="PF17682"/>
    </source>
</evidence>
<dbReference type="GO" id="GO:0001003">
    <property type="term" value="F:RNA polymerase III type 2 promoter sequence-specific DNA binding"/>
    <property type="evidence" value="ECO:0007669"/>
    <property type="project" value="TreeGrafter"/>
</dbReference>
<protein>
    <recommendedName>
        <fullName evidence="9">Transcription factor IIIC subunit 5 HTH domain-containing protein</fullName>
    </recommendedName>
</protein>
<evidence type="ECO:0000256" key="4">
    <source>
        <dbReference type="ARBA" id="ARBA00023242"/>
    </source>
</evidence>
<dbReference type="GO" id="GO:0006384">
    <property type="term" value="P:transcription initiation at RNA polymerase III promoter"/>
    <property type="evidence" value="ECO:0007669"/>
    <property type="project" value="InterPro"/>
</dbReference>
<dbReference type="GO" id="GO:0001002">
    <property type="term" value="F:RNA polymerase III type 1 promoter sequence-specific DNA binding"/>
    <property type="evidence" value="ECO:0007669"/>
    <property type="project" value="TreeGrafter"/>
</dbReference>
<dbReference type="InterPro" id="IPR041499">
    <property type="entry name" value="Tfc1/Sfc1_N"/>
</dbReference>
<dbReference type="InterPro" id="IPR019136">
    <property type="entry name" value="TF_IIIC_su-5_HTH"/>
</dbReference>
<evidence type="ECO:0000256" key="2">
    <source>
        <dbReference type="ARBA" id="ARBA00023125"/>
    </source>
</evidence>
<gene>
    <name evidence="7" type="ORF">CBOVIS_LOCUS6114</name>
</gene>
<evidence type="ECO:0000313" key="7">
    <source>
        <dbReference type="EMBL" id="CAB3403678.1"/>
    </source>
</evidence>
<dbReference type="GO" id="GO:0005634">
    <property type="term" value="C:nucleus"/>
    <property type="evidence" value="ECO:0007669"/>
    <property type="project" value="UniProtKB-SubCell"/>
</dbReference>
<name>A0A8S1EQH2_9PELO</name>
<dbReference type="GO" id="GO:0000127">
    <property type="term" value="C:transcription factor TFIIIC complex"/>
    <property type="evidence" value="ECO:0007669"/>
    <property type="project" value="InterPro"/>
</dbReference>
<evidence type="ECO:0000259" key="5">
    <source>
        <dbReference type="Pfam" id="PF09734"/>
    </source>
</evidence>
<dbReference type="PANTHER" id="PTHR13230">
    <property type="entry name" value="GENERAL TRANSCRIPTION FACTOR IIIC, POLYPEPTIDE 5"/>
    <property type="match status" value="1"/>
</dbReference>
<evidence type="ECO:0008006" key="9">
    <source>
        <dbReference type="Google" id="ProtNLM"/>
    </source>
</evidence>